<accession>A0AAD5T6M3</accession>
<proteinExistence type="predicted"/>
<evidence type="ECO:0000313" key="4">
    <source>
        <dbReference type="Proteomes" id="UP001211907"/>
    </source>
</evidence>
<dbReference type="PANTHER" id="PTHR28062">
    <property type="entry name" value="K+-H+ EXCHANGE-LIKE PROTEIN"/>
    <property type="match status" value="1"/>
</dbReference>
<keyword evidence="4" id="KW-1185">Reference proteome</keyword>
<feature type="transmembrane region" description="Helical" evidence="2">
    <location>
        <begin position="198"/>
        <end position="217"/>
    </location>
</feature>
<dbReference type="GO" id="GO:1902600">
    <property type="term" value="P:proton transmembrane transport"/>
    <property type="evidence" value="ECO:0007669"/>
    <property type="project" value="TreeGrafter"/>
</dbReference>
<dbReference type="Proteomes" id="UP001211907">
    <property type="component" value="Unassembled WGS sequence"/>
</dbReference>
<dbReference type="PANTHER" id="PTHR28062:SF1">
    <property type="entry name" value="TRANSMEMBRANE PROTEIN"/>
    <property type="match status" value="1"/>
</dbReference>
<sequence>MEGWRRLQRFVAARVAARQAEVARGLSGQLPMRPFAESLPTHPQHQHVYVLPTLNGQLSFHARLAVPTSGTERAAIVAAYAMRTARLAAWESAVAAPWQRLGAHASAAPLLRSAHAALTRLGTRRTAPGEYLLRALPPRTARIEVIHPPCVEGRLARRTLALLLRDRQAHKRQLFVLSVLVAPPLLFVAKFAALSPALALAANAAFVYIAFRIVNAWRAMSSAARVQMLVDSGNVVFTASDAFGRSLQDACDKVSHDLQAQTIQQSTQQQPIQQVWHWNGGLEDLHDNVLAILEKDLKMYEWLRNYRRARMVAFVHYSNETNEQKHESFSTNTTLQTSTPSTTAATSPPK</sequence>
<keyword evidence="2" id="KW-0472">Membrane</keyword>
<comment type="caution">
    <text evidence="3">The sequence shown here is derived from an EMBL/GenBank/DDBJ whole genome shotgun (WGS) entry which is preliminary data.</text>
</comment>
<dbReference type="AlphaFoldDB" id="A0AAD5T6M3"/>
<keyword evidence="2" id="KW-0812">Transmembrane</keyword>
<evidence type="ECO:0000313" key="3">
    <source>
        <dbReference type="EMBL" id="KAJ3133961.1"/>
    </source>
</evidence>
<dbReference type="GO" id="GO:0006813">
    <property type="term" value="P:potassium ion transport"/>
    <property type="evidence" value="ECO:0007669"/>
    <property type="project" value="TreeGrafter"/>
</dbReference>
<evidence type="ECO:0000256" key="2">
    <source>
        <dbReference type="SAM" id="Phobius"/>
    </source>
</evidence>
<name>A0AAD5T6M3_9FUNG</name>
<feature type="region of interest" description="Disordered" evidence="1">
    <location>
        <begin position="323"/>
        <end position="350"/>
    </location>
</feature>
<feature type="transmembrane region" description="Helical" evidence="2">
    <location>
        <begin position="174"/>
        <end position="192"/>
    </location>
</feature>
<evidence type="ECO:0000256" key="1">
    <source>
        <dbReference type="SAM" id="MobiDB-lite"/>
    </source>
</evidence>
<dbReference type="GO" id="GO:0005743">
    <property type="term" value="C:mitochondrial inner membrane"/>
    <property type="evidence" value="ECO:0007669"/>
    <property type="project" value="TreeGrafter"/>
</dbReference>
<organism evidence="3 4">
    <name type="scientific">Physocladia obscura</name>
    <dbReference type="NCBI Taxonomy" id="109957"/>
    <lineage>
        <taxon>Eukaryota</taxon>
        <taxon>Fungi</taxon>
        <taxon>Fungi incertae sedis</taxon>
        <taxon>Chytridiomycota</taxon>
        <taxon>Chytridiomycota incertae sedis</taxon>
        <taxon>Chytridiomycetes</taxon>
        <taxon>Chytridiales</taxon>
        <taxon>Chytriomycetaceae</taxon>
        <taxon>Physocladia</taxon>
    </lineage>
</organism>
<keyword evidence="2" id="KW-1133">Transmembrane helix</keyword>
<gene>
    <name evidence="3" type="ORF">HK100_003951</name>
</gene>
<feature type="compositionally biased region" description="Low complexity" evidence="1">
    <location>
        <begin position="329"/>
        <end position="350"/>
    </location>
</feature>
<reference evidence="3" key="1">
    <citation type="submission" date="2020-05" db="EMBL/GenBank/DDBJ databases">
        <title>Phylogenomic resolution of chytrid fungi.</title>
        <authorList>
            <person name="Stajich J.E."/>
            <person name="Amses K."/>
            <person name="Simmons R."/>
            <person name="Seto K."/>
            <person name="Myers J."/>
            <person name="Bonds A."/>
            <person name="Quandt C.A."/>
            <person name="Barry K."/>
            <person name="Liu P."/>
            <person name="Grigoriev I."/>
            <person name="Longcore J.E."/>
            <person name="James T.Y."/>
        </authorList>
    </citation>
    <scope>NUCLEOTIDE SEQUENCE</scope>
    <source>
        <strain evidence="3">JEL0513</strain>
    </source>
</reference>
<protein>
    <submittedName>
        <fullName evidence="3">Uncharacterized protein</fullName>
    </submittedName>
</protein>
<dbReference type="InterPro" id="IPR018786">
    <property type="entry name" value="Mit_KHE1"/>
</dbReference>
<dbReference type="EMBL" id="JADGJH010000202">
    <property type="protein sequence ID" value="KAJ3133961.1"/>
    <property type="molecule type" value="Genomic_DNA"/>
</dbReference>